<feature type="transmembrane region" description="Helical" evidence="1">
    <location>
        <begin position="155"/>
        <end position="176"/>
    </location>
</feature>
<comment type="caution">
    <text evidence="2">The sequence shown here is derived from an EMBL/GenBank/DDBJ whole genome shotgun (WGS) entry which is preliminary data.</text>
</comment>
<evidence type="ECO:0000313" key="2">
    <source>
        <dbReference type="EMBL" id="KAG2208531.1"/>
    </source>
</evidence>
<dbReference type="PANTHER" id="PTHR34391">
    <property type="entry name" value="UPF0658 GOLGI APPARATUS MEMBRANE PROTEIN C1952.10C-RELATED"/>
    <property type="match status" value="1"/>
</dbReference>
<evidence type="ECO:0000313" key="3">
    <source>
        <dbReference type="Proteomes" id="UP000603453"/>
    </source>
</evidence>
<feature type="transmembrane region" description="Helical" evidence="1">
    <location>
        <begin position="69"/>
        <end position="92"/>
    </location>
</feature>
<feature type="transmembrane region" description="Helical" evidence="1">
    <location>
        <begin position="99"/>
        <end position="118"/>
    </location>
</feature>
<dbReference type="PANTHER" id="PTHR34391:SF1">
    <property type="entry name" value="UPF0658 GOLGI APPARATUS MEMBRANE PROTEIN C1952.10C-RELATED"/>
    <property type="match status" value="1"/>
</dbReference>
<accession>A0A8H7RF89</accession>
<keyword evidence="1" id="KW-1133">Transmembrane helix</keyword>
<name>A0A8H7RF89_9FUNG</name>
<keyword evidence="1" id="KW-0812">Transmembrane</keyword>
<dbReference type="EMBL" id="JAEPRD010000019">
    <property type="protein sequence ID" value="KAG2208531.1"/>
    <property type="molecule type" value="Genomic_DNA"/>
</dbReference>
<organism evidence="2 3">
    <name type="scientific">Mucor saturninus</name>
    <dbReference type="NCBI Taxonomy" id="64648"/>
    <lineage>
        <taxon>Eukaryota</taxon>
        <taxon>Fungi</taxon>
        <taxon>Fungi incertae sedis</taxon>
        <taxon>Mucoromycota</taxon>
        <taxon>Mucoromycotina</taxon>
        <taxon>Mucoromycetes</taxon>
        <taxon>Mucorales</taxon>
        <taxon>Mucorineae</taxon>
        <taxon>Mucoraceae</taxon>
        <taxon>Mucor</taxon>
    </lineage>
</organism>
<feature type="transmembrane region" description="Helical" evidence="1">
    <location>
        <begin position="202"/>
        <end position="230"/>
    </location>
</feature>
<feature type="transmembrane region" description="Helical" evidence="1">
    <location>
        <begin position="16"/>
        <end position="38"/>
    </location>
</feature>
<keyword evidence="1" id="KW-0472">Membrane</keyword>
<gene>
    <name evidence="2" type="ORF">INT47_010227</name>
</gene>
<reference evidence="2" key="1">
    <citation type="submission" date="2020-12" db="EMBL/GenBank/DDBJ databases">
        <title>Metabolic potential, ecology and presence of endohyphal bacteria is reflected in genomic diversity of Mucoromycotina.</title>
        <authorList>
            <person name="Muszewska A."/>
            <person name="Okrasinska A."/>
            <person name="Steczkiewicz K."/>
            <person name="Drgas O."/>
            <person name="Orlowska M."/>
            <person name="Perlinska-Lenart U."/>
            <person name="Aleksandrzak-Piekarczyk T."/>
            <person name="Szatraj K."/>
            <person name="Zielenkiewicz U."/>
            <person name="Pilsyk S."/>
            <person name="Malc E."/>
            <person name="Mieczkowski P."/>
            <person name="Kruszewska J.S."/>
            <person name="Biernat P."/>
            <person name="Pawlowska J."/>
        </authorList>
    </citation>
    <scope>NUCLEOTIDE SEQUENCE</scope>
    <source>
        <strain evidence="2">WA0000017839</strain>
    </source>
</reference>
<dbReference type="OrthoDB" id="2448307at2759"/>
<sequence>MWIISRVFGESRWTRAIFCVITLQAILATTFEAVIFAFHANEINLIDSLHLSVDDTVSMATSFANARSLLVYFILFILAQVFTVILVVDAIYQRNTIQLIALVAFELGMSAYSIIQFHQSSTLIDTDKTAHYTSKATLAMSHLGNAYHSSQWAEITQICVMIISTIIFIFLAYKLYLEFGWHIYKKIGADLAMRDRYKMYQIFMMLLKFDFFFFLGFSVQYLALLIVAWWPDSSSKGLESEIVRELIEHIVLSCVVSITMLVSAYWGLRREKKIHMFIFLTLCIASMAYYIYMLIQIAKDPERFLGSKAFLTFFLCVDMVLILASVPIAIICLRNFNLGLMNHISHATASATSAHSMAPLGIEKSNSSRRWSIE</sequence>
<dbReference type="InterPro" id="IPR040410">
    <property type="entry name" value="UPF0658_Golgi"/>
</dbReference>
<evidence type="ECO:0000256" key="1">
    <source>
        <dbReference type="SAM" id="Phobius"/>
    </source>
</evidence>
<keyword evidence="3" id="KW-1185">Reference proteome</keyword>
<feature type="transmembrane region" description="Helical" evidence="1">
    <location>
        <begin position="310"/>
        <end position="333"/>
    </location>
</feature>
<dbReference type="GO" id="GO:0005794">
    <property type="term" value="C:Golgi apparatus"/>
    <property type="evidence" value="ECO:0007669"/>
    <property type="project" value="TreeGrafter"/>
</dbReference>
<proteinExistence type="predicted"/>
<feature type="transmembrane region" description="Helical" evidence="1">
    <location>
        <begin position="250"/>
        <end position="268"/>
    </location>
</feature>
<protein>
    <submittedName>
        <fullName evidence="2">Uncharacterized protein</fullName>
    </submittedName>
</protein>
<feature type="transmembrane region" description="Helical" evidence="1">
    <location>
        <begin position="277"/>
        <end position="298"/>
    </location>
</feature>
<dbReference type="AlphaFoldDB" id="A0A8H7RF89"/>
<dbReference type="Proteomes" id="UP000603453">
    <property type="component" value="Unassembled WGS sequence"/>
</dbReference>